<dbReference type="GO" id="GO:0030246">
    <property type="term" value="F:carbohydrate binding"/>
    <property type="evidence" value="ECO:0007669"/>
    <property type="project" value="InterPro"/>
</dbReference>
<dbReference type="RefSeq" id="WP_090354815.1">
    <property type="nucleotide sequence ID" value="NZ_FMUB01000002.1"/>
</dbReference>
<dbReference type="CDD" id="cd09022">
    <property type="entry name" value="Aldose_epim_Ec_YihR"/>
    <property type="match status" value="1"/>
</dbReference>
<evidence type="ECO:0000313" key="1">
    <source>
        <dbReference type="EMBL" id="SCX09075.1"/>
    </source>
</evidence>
<accession>A0A1G4VML5</accession>
<dbReference type="Proteomes" id="UP000199707">
    <property type="component" value="Unassembled WGS sequence"/>
</dbReference>
<dbReference type="InterPro" id="IPR014718">
    <property type="entry name" value="GH-type_carb-bd"/>
</dbReference>
<organism evidence="1 2">
    <name type="scientific">Mycolicibacterium fluoranthenivorans</name>
    <dbReference type="NCBI Taxonomy" id="258505"/>
    <lineage>
        <taxon>Bacteria</taxon>
        <taxon>Bacillati</taxon>
        <taxon>Actinomycetota</taxon>
        <taxon>Actinomycetes</taxon>
        <taxon>Mycobacteriales</taxon>
        <taxon>Mycobacteriaceae</taxon>
        <taxon>Mycolicibacterium</taxon>
    </lineage>
</organism>
<proteinExistence type="predicted"/>
<name>A0A1G4VML5_9MYCO</name>
<protein>
    <submittedName>
        <fullName evidence="1">Aldose 1-epimerase</fullName>
    </submittedName>
</protein>
<dbReference type="InterPro" id="IPR037480">
    <property type="entry name" value="YihR-like"/>
</dbReference>
<dbReference type="GO" id="GO:0016853">
    <property type="term" value="F:isomerase activity"/>
    <property type="evidence" value="ECO:0007669"/>
    <property type="project" value="InterPro"/>
</dbReference>
<dbReference type="EMBL" id="FMUB01000002">
    <property type="protein sequence ID" value="SCX09075.1"/>
    <property type="molecule type" value="Genomic_DNA"/>
</dbReference>
<evidence type="ECO:0000313" key="2">
    <source>
        <dbReference type="Proteomes" id="UP000199707"/>
    </source>
</evidence>
<dbReference type="SUPFAM" id="SSF74650">
    <property type="entry name" value="Galactose mutarotase-like"/>
    <property type="match status" value="1"/>
</dbReference>
<dbReference type="GO" id="GO:0005975">
    <property type="term" value="P:carbohydrate metabolic process"/>
    <property type="evidence" value="ECO:0007669"/>
    <property type="project" value="InterPro"/>
</dbReference>
<gene>
    <name evidence="1" type="ORF">SAMN02799620_01386</name>
</gene>
<reference evidence="2" key="1">
    <citation type="submission" date="2016-10" db="EMBL/GenBank/DDBJ databases">
        <authorList>
            <person name="Varghese N."/>
            <person name="Submissions S."/>
        </authorList>
    </citation>
    <scope>NUCLEOTIDE SEQUENCE [LARGE SCALE GENOMIC DNA]</scope>
    <source>
        <strain evidence="2">UNC267MFSha1.1M11</strain>
    </source>
</reference>
<dbReference type="Gene3D" id="2.70.98.10">
    <property type="match status" value="1"/>
</dbReference>
<sequence length="310" mass="33500">MRTAEVTAHGLEYELSAGGVRAVLTGVGAAIRQLSVDGVDLTPGYRPDVLRPFYSGTVLMPWPNRVRDGRWTHGGVTQYLDITEPRRANALHGLLCFTEYRLLEHTDSCAVLGAQVFPQHGYPFQLDTRVRYALVDDGLHVTHTVANTGPETAPVGIGTHPFLCIGDVPTAALTLTVAADDHIDVDDRLNPVGVSPVHGGYWDLRAGRLVADLDLDDAWTGLHMSNGGSTHTLSAPDGRTVSLWADEQFGYLQVFTTRRYPAGDGFSTAIAVEPMTAPADALNSGAGLRWLEPGQDWSASWSIRYRGAAQ</sequence>
<dbReference type="STRING" id="1502745.SAMN02799620_01386"/>
<dbReference type="AlphaFoldDB" id="A0A1G4VML5"/>
<dbReference type="Pfam" id="PF01263">
    <property type="entry name" value="Aldose_epim"/>
    <property type="match status" value="1"/>
</dbReference>
<dbReference type="InterPro" id="IPR008183">
    <property type="entry name" value="Aldose_1/G6P_1-epimerase"/>
</dbReference>
<dbReference type="InterPro" id="IPR011013">
    <property type="entry name" value="Gal_mutarotase_sf_dom"/>
</dbReference>